<dbReference type="PROSITE" id="PS50181">
    <property type="entry name" value="FBOX"/>
    <property type="match status" value="1"/>
</dbReference>
<organism evidence="2 3">
    <name type="scientific">Immersiella caudata</name>
    <dbReference type="NCBI Taxonomy" id="314043"/>
    <lineage>
        <taxon>Eukaryota</taxon>
        <taxon>Fungi</taxon>
        <taxon>Dikarya</taxon>
        <taxon>Ascomycota</taxon>
        <taxon>Pezizomycotina</taxon>
        <taxon>Sordariomycetes</taxon>
        <taxon>Sordariomycetidae</taxon>
        <taxon>Sordariales</taxon>
        <taxon>Lasiosphaeriaceae</taxon>
        <taxon>Immersiella</taxon>
    </lineage>
</organism>
<dbReference type="AlphaFoldDB" id="A0AA39WKC2"/>
<evidence type="ECO:0000259" key="1">
    <source>
        <dbReference type="PROSITE" id="PS50181"/>
    </source>
</evidence>
<protein>
    <recommendedName>
        <fullName evidence="1">F-box domain-containing protein</fullName>
    </recommendedName>
</protein>
<dbReference type="Gene3D" id="1.20.1280.50">
    <property type="match status" value="1"/>
</dbReference>
<evidence type="ECO:0000313" key="2">
    <source>
        <dbReference type="EMBL" id="KAK0617013.1"/>
    </source>
</evidence>
<feature type="domain" description="F-box" evidence="1">
    <location>
        <begin position="234"/>
        <end position="280"/>
    </location>
</feature>
<dbReference type="InterPro" id="IPR056021">
    <property type="entry name" value="DUF7600"/>
</dbReference>
<dbReference type="InterPro" id="IPR001810">
    <property type="entry name" value="F-box_dom"/>
</dbReference>
<dbReference type="EMBL" id="JAULSU010000005">
    <property type="protein sequence ID" value="KAK0617013.1"/>
    <property type="molecule type" value="Genomic_DNA"/>
</dbReference>
<dbReference type="InterPro" id="IPR036047">
    <property type="entry name" value="F-box-like_dom_sf"/>
</dbReference>
<name>A0AA39WKC2_9PEZI</name>
<evidence type="ECO:0000313" key="3">
    <source>
        <dbReference type="Proteomes" id="UP001175000"/>
    </source>
</evidence>
<dbReference type="CDD" id="cd09917">
    <property type="entry name" value="F-box_SF"/>
    <property type="match status" value="1"/>
</dbReference>
<accession>A0AA39WKC2</accession>
<proteinExistence type="predicted"/>
<dbReference type="Proteomes" id="UP001175000">
    <property type="component" value="Unassembled WGS sequence"/>
</dbReference>
<dbReference type="SUPFAM" id="SSF81383">
    <property type="entry name" value="F-box domain"/>
    <property type="match status" value="1"/>
</dbReference>
<sequence length="526" mass="59807">MERYELHGCVICGQLFTHARDGIGIGIVYPRSSYYRAIYQLRVGYGIALSGESLLRDSYIDTGRFWAPDDSTHDQYSTDANGFPVVRVEVPVGRLPTDDDSPDVADHPDGPVIPNYLVHGACWKVLEHIYAPDPVPYKRLWEVCRSLTRFDRRVPYWGHDYGGLPTYLPPGEKYPWHNKRRRDFTGLGNVPEHDPMNRDIETEMTAIWFAFSNRKAQPPPPSKAPPQPPSAVTSDCFSRLPSEIRLEIVLLLNGSDLLSLRLASRSFWFAFHEKSFWMSHFLFLGGERECLFKSMAMSEDRVHADRDWRSLYWRTDDSWLSPGLRYRGRILLLGRSMQQVLGLRFPREPGAYDMTSCAGRTITWLEDESVQEKLESINWDLQPQAEMLWKSHFCFHSLYVYVPDPIATLSFSFATLGDRRYLAGMTINTATTGQRFRFGYVDPSNSPPSVDVEGLYGFVLALDPMGISAIQCIDQNGVVGSWIGIPGPSPTVTQLAGDEQVWALKANFDVIPSPKRGNHQEGRELR</sequence>
<dbReference type="Pfam" id="PF24539">
    <property type="entry name" value="DUF7600"/>
    <property type="match status" value="1"/>
</dbReference>
<gene>
    <name evidence="2" type="ORF">B0T14DRAFT_255626</name>
</gene>
<keyword evidence="3" id="KW-1185">Reference proteome</keyword>
<comment type="caution">
    <text evidence="2">The sequence shown here is derived from an EMBL/GenBank/DDBJ whole genome shotgun (WGS) entry which is preliminary data.</text>
</comment>
<reference evidence="2" key="1">
    <citation type="submission" date="2023-06" db="EMBL/GenBank/DDBJ databases">
        <title>Genome-scale phylogeny and comparative genomics of the fungal order Sordariales.</title>
        <authorList>
            <consortium name="Lawrence Berkeley National Laboratory"/>
            <person name="Hensen N."/>
            <person name="Bonometti L."/>
            <person name="Westerberg I."/>
            <person name="Brannstrom I.O."/>
            <person name="Guillou S."/>
            <person name="Cros-Aarteil S."/>
            <person name="Calhoun S."/>
            <person name="Haridas S."/>
            <person name="Kuo A."/>
            <person name="Mondo S."/>
            <person name="Pangilinan J."/>
            <person name="Riley R."/>
            <person name="Labutti K."/>
            <person name="Andreopoulos B."/>
            <person name="Lipzen A."/>
            <person name="Chen C."/>
            <person name="Yanf M."/>
            <person name="Daum C."/>
            <person name="Ng V."/>
            <person name="Clum A."/>
            <person name="Steindorff A."/>
            <person name="Ohm R."/>
            <person name="Martin F."/>
            <person name="Silar P."/>
            <person name="Natvig D."/>
            <person name="Lalanne C."/>
            <person name="Gautier V."/>
            <person name="Ament-Velasquez S.L."/>
            <person name="Kruys A."/>
            <person name="Hutchinson M.I."/>
            <person name="Powell A.J."/>
            <person name="Barry K."/>
            <person name="Miller A.N."/>
            <person name="Grigoriev I.V."/>
            <person name="Debuchy R."/>
            <person name="Gladieux P."/>
            <person name="Thoren M.H."/>
            <person name="Johannesson H."/>
        </authorList>
    </citation>
    <scope>NUCLEOTIDE SEQUENCE</scope>
    <source>
        <strain evidence="2">CBS 606.72</strain>
    </source>
</reference>